<dbReference type="PROSITE" id="PS50994">
    <property type="entry name" value="INTEGRASE"/>
    <property type="match status" value="1"/>
</dbReference>
<dbReference type="SUPFAM" id="SSF53098">
    <property type="entry name" value="Ribonuclease H-like"/>
    <property type="match status" value="1"/>
</dbReference>
<dbReference type="Gene3D" id="3.30.420.10">
    <property type="entry name" value="Ribonuclease H-like superfamily/Ribonuclease H"/>
    <property type="match status" value="1"/>
</dbReference>
<dbReference type="GO" id="GO:0015074">
    <property type="term" value="P:DNA integration"/>
    <property type="evidence" value="ECO:0007669"/>
    <property type="project" value="InterPro"/>
</dbReference>
<dbReference type="Pfam" id="PF00665">
    <property type="entry name" value="rve"/>
    <property type="match status" value="1"/>
</dbReference>
<gene>
    <name evidence="2" type="ORF">KI387_033484</name>
</gene>
<evidence type="ECO:0000313" key="3">
    <source>
        <dbReference type="Proteomes" id="UP000824469"/>
    </source>
</evidence>
<evidence type="ECO:0000313" key="2">
    <source>
        <dbReference type="EMBL" id="KAH9289367.1"/>
    </source>
</evidence>
<dbReference type="InterPro" id="IPR012337">
    <property type="entry name" value="RNaseH-like_sf"/>
</dbReference>
<dbReference type="OMA" id="REHIRID"/>
<dbReference type="EMBL" id="JAHRHJ020003813">
    <property type="protein sequence ID" value="KAH9289367.1"/>
    <property type="molecule type" value="Genomic_DNA"/>
</dbReference>
<reference evidence="2 3" key="1">
    <citation type="journal article" date="2021" name="Nat. Plants">
        <title>The Taxus genome provides insights into paclitaxel biosynthesis.</title>
        <authorList>
            <person name="Xiong X."/>
            <person name="Gou J."/>
            <person name="Liao Q."/>
            <person name="Li Y."/>
            <person name="Zhou Q."/>
            <person name="Bi G."/>
            <person name="Li C."/>
            <person name="Du R."/>
            <person name="Wang X."/>
            <person name="Sun T."/>
            <person name="Guo L."/>
            <person name="Liang H."/>
            <person name="Lu P."/>
            <person name="Wu Y."/>
            <person name="Zhang Z."/>
            <person name="Ro D.K."/>
            <person name="Shang Y."/>
            <person name="Huang S."/>
            <person name="Yan J."/>
        </authorList>
    </citation>
    <scope>NUCLEOTIDE SEQUENCE [LARGE SCALE GENOMIC DNA]</scope>
    <source>
        <strain evidence="2">Ta-2019</strain>
    </source>
</reference>
<dbReference type="InterPro" id="IPR001584">
    <property type="entry name" value="Integrase_cat-core"/>
</dbReference>
<dbReference type="PANTHER" id="PTHR37984">
    <property type="entry name" value="PROTEIN CBG26694"/>
    <property type="match status" value="1"/>
</dbReference>
<keyword evidence="3" id="KW-1185">Reference proteome</keyword>
<dbReference type="Proteomes" id="UP000824469">
    <property type="component" value="Unassembled WGS sequence"/>
</dbReference>
<comment type="caution">
    <text evidence="2">The sequence shown here is derived from an EMBL/GenBank/DDBJ whole genome shotgun (WGS) entry which is preliminary data.</text>
</comment>
<sequence>TFIGRPKLAGLPLNLLVIDEPFQKWELDFIGTLNPPSSVGHTHMLTATDYFIKWVEAIPVKITTSEVVCNFIKENILIRFEVPSKTVTANALNFSSSEMMDFYYGYGISLSHSSDYYPQGNG</sequence>
<proteinExistence type="predicted"/>
<protein>
    <recommendedName>
        <fullName evidence="1">Integrase catalytic domain-containing protein</fullName>
    </recommendedName>
</protein>
<dbReference type="GO" id="GO:0003676">
    <property type="term" value="F:nucleic acid binding"/>
    <property type="evidence" value="ECO:0007669"/>
    <property type="project" value="InterPro"/>
</dbReference>
<name>A0AA38BUL7_TAXCH</name>
<accession>A0AA38BUL7</accession>
<dbReference type="InterPro" id="IPR050951">
    <property type="entry name" value="Retrovirus_Pol_polyprotein"/>
</dbReference>
<feature type="non-terminal residue" evidence="2">
    <location>
        <position position="1"/>
    </location>
</feature>
<evidence type="ECO:0000259" key="1">
    <source>
        <dbReference type="PROSITE" id="PS50994"/>
    </source>
</evidence>
<feature type="domain" description="Integrase catalytic" evidence="1">
    <location>
        <begin position="17"/>
        <end position="122"/>
    </location>
</feature>
<dbReference type="InterPro" id="IPR036397">
    <property type="entry name" value="RNaseH_sf"/>
</dbReference>
<dbReference type="AlphaFoldDB" id="A0AA38BUL7"/>
<organism evidence="2 3">
    <name type="scientific">Taxus chinensis</name>
    <name type="common">Chinese yew</name>
    <name type="synonym">Taxus wallichiana var. chinensis</name>
    <dbReference type="NCBI Taxonomy" id="29808"/>
    <lineage>
        <taxon>Eukaryota</taxon>
        <taxon>Viridiplantae</taxon>
        <taxon>Streptophyta</taxon>
        <taxon>Embryophyta</taxon>
        <taxon>Tracheophyta</taxon>
        <taxon>Spermatophyta</taxon>
        <taxon>Pinopsida</taxon>
        <taxon>Pinidae</taxon>
        <taxon>Conifers II</taxon>
        <taxon>Cupressales</taxon>
        <taxon>Taxaceae</taxon>
        <taxon>Taxus</taxon>
    </lineage>
</organism>
<dbReference type="PANTHER" id="PTHR37984:SF5">
    <property type="entry name" value="PROTEIN NYNRIN-LIKE"/>
    <property type="match status" value="1"/>
</dbReference>